<organism evidence="3">
    <name type="scientific">mine drainage metagenome</name>
    <dbReference type="NCBI Taxonomy" id="410659"/>
    <lineage>
        <taxon>unclassified sequences</taxon>
        <taxon>metagenomes</taxon>
        <taxon>ecological metagenomes</taxon>
    </lineage>
</organism>
<sequence length="242" mass="27301">MNSKIKNVEIYELGEKGREISSPWSSTILLVKLTSSDGLTGWGEAPTTFMTLPVKESMHEVERIFKGADFFNVERNIFDFYRNSFYLSKSMEATSALSAFEMASWDLIGKQLGAPVHDLIGGEFNSKIRAYSNGWYSDCKTPDDFVKKGKAMVKKGFTALKFDPFGPNYDRIDRAGAKLASEIVAALRDELGDDVDLLIECHGRFNTPYAIKAAKGIEEYDPYFFEEPVHPELEVGLEEFKR</sequence>
<dbReference type="PANTHER" id="PTHR48080:SF2">
    <property type="entry name" value="D-GALACTONATE DEHYDRATASE"/>
    <property type="match status" value="1"/>
</dbReference>
<dbReference type="InterPro" id="IPR034593">
    <property type="entry name" value="DgoD-like"/>
</dbReference>
<dbReference type="GO" id="GO:0016829">
    <property type="term" value="F:lyase activity"/>
    <property type="evidence" value="ECO:0007669"/>
    <property type="project" value="UniProtKB-KW"/>
</dbReference>
<evidence type="ECO:0000313" key="3">
    <source>
        <dbReference type="EMBL" id="EQD36611.1"/>
    </source>
</evidence>
<gene>
    <name evidence="3" type="ORF">B1B_16451</name>
</gene>
<comment type="caution">
    <text evidence="3">The sequence shown here is derived from an EMBL/GenBank/DDBJ whole genome shotgun (WGS) entry which is preliminary data.</text>
</comment>
<dbReference type="SUPFAM" id="SSF54826">
    <property type="entry name" value="Enolase N-terminal domain-like"/>
    <property type="match status" value="1"/>
</dbReference>
<reference evidence="3" key="1">
    <citation type="submission" date="2013-08" db="EMBL/GenBank/DDBJ databases">
        <authorList>
            <person name="Mendez C."/>
            <person name="Richter M."/>
            <person name="Ferrer M."/>
            <person name="Sanchez J."/>
        </authorList>
    </citation>
    <scope>NUCLEOTIDE SEQUENCE</scope>
</reference>
<dbReference type="Gene3D" id="3.20.20.120">
    <property type="entry name" value="Enolase-like C-terminal domain"/>
    <property type="match status" value="1"/>
</dbReference>
<dbReference type="AlphaFoldDB" id="T0YMG3"/>
<dbReference type="PANTHER" id="PTHR48080">
    <property type="entry name" value="D-GALACTONATE DEHYDRATASE-RELATED"/>
    <property type="match status" value="1"/>
</dbReference>
<feature type="domain" description="Mandelate racemase/muconate lactonizing enzyme C-terminal" evidence="2">
    <location>
        <begin position="142"/>
        <end position="242"/>
    </location>
</feature>
<dbReference type="SMART" id="SM00922">
    <property type="entry name" value="MR_MLE"/>
    <property type="match status" value="1"/>
</dbReference>
<dbReference type="Gene3D" id="3.30.390.10">
    <property type="entry name" value="Enolase-like, N-terminal domain"/>
    <property type="match status" value="1"/>
</dbReference>
<dbReference type="InterPro" id="IPR013341">
    <property type="entry name" value="Mandelate_racemase_N_dom"/>
</dbReference>
<dbReference type="SUPFAM" id="SSF51604">
    <property type="entry name" value="Enolase C-terminal domain-like"/>
    <property type="match status" value="1"/>
</dbReference>
<dbReference type="Pfam" id="PF13378">
    <property type="entry name" value="MR_MLE_C"/>
    <property type="match status" value="1"/>
</dbReference>
<protein>
    <submittedName>
        <fullName evidence="3">Mandelate racemase/muconate lactonizing enzyme family protein</fullName>
    </submittedName>
</protein>
<evidence type="ECO:0000256" key="1">
    <source>
        <dbReference type="ARBA" id="ARBA00023239"/>
    </source>
</evidence>
<dbReference type="InterPro" id="IPR013342">
    <property type="entry name" value="Mandelate_racemase_C"/>
</dbReference>
<dbReference type="InterPro" id="IPR036849">
    <property type="entry name" value="Enolase-like_C_sf"/>
</dbReference>
<dbReference type="InterPro" id="IPR029065">
    <property type="entry name" value="Enolase_C-like"/>
</dbReference>
<dbReference type="EMBL" id="AUZY01010945">
    <property type="protein sequence ID" value="EQD36611.1"/>
    <property type="molecule type" value="Genomic_DNA"/>
</dbReference>
<feature type="non-terminal residue" evidence="3">
    <location>
        <position position="242"/>
    </location>
</feature>
<evidence type="ECO:0000259" key="2">
    <source>
        <dbReference type="SMART" id="SM00922"/>
    </source>
</evidence>
<name>T0YMG3_9ZZZZ</name>
<dbReference type="Pfam" id="PF02746">
    <property type="entry name" value="MR_MLE_N"/>
    <property type="match status" value="1"/>
</dbReference>
<keyword evidence="1" id="KW-0456">Lyase</keyword>
<reference evidence="3" key="2">
    <citation type="journal article" date="2014" name="ISME J.">
        <title>Microbial stratification in low pH oxic and suboxic macroscopic growths along an acid mine drainage.</title>
        <authorList>
            <person name="Mendez-Garcia C."/>
            <person name="Mesa V."/>
            <person name="Sprenger R.R."/>
            <person name="Richter M."/>
            <person name="Diez M.S."/>
            <person name="Solano J."/>
            <person name="Bargiela R."/>
            <person name="Golyshina O.V."/>
            <person name="Manteca A."/>
            <person name="Ramos J.L."/>
            <person name="Gallego J.R."/>
            <person name="Llorente I."/>
            <person name="Martins Dos Santos V.A."/>
            <person name="Jensen O.N."/>
            <person name="Pelaez A.I."/>
            <person name="Sanchez J."/>
            <person name="Ferrer M."/>
        </authorList>
    </citation>
    <scope>NUCLEOTIDE SEQUENCE</scope>
</reference>
<dbReference type="CDD" id="cd03316">
    <property type="entry name" value="MR_like"/>
    <property type="match status" value="1"/>
</dbReference>
<proteinExistence type="predicted"/>
<dbReference type="InterPro" id="IPR029017">
    <property type="entry name" value="Enolase-like_N"/>
</dbReference>
<accession>T0YMG3</accession>